<dbReference type="GO" id="GO:1901605">
    <property type="term" value="P:alpha-amino acid metabolic process"/>
    <property type="evidence" value="ECO:0007669"/>
    <property type="project" value="UniProtKB-ARBA"/>
</dbReference>
<dbReference type="InterPro" id="IPR027278">
    <property type="entry name" value="ACCD_DCysDesulf"/>
</dbReference>
<dbReference type="AlphaFoldDB" id="A0A7W9LIW8"/>
<gene>
    <name evidence="7" type="ORF">HD601_000061</name>
</gene>
<feature type="domain" description="Tryptophan synthase beta chain-like PALP" evidence="6">
    <location>
        <begin position="19"/>
        <end position="330"/>
    </location>
</feature>
<keyword evidence="8" id="KW-1185">Reference proteome</keyword>
<dbReference type="Gene3D" id="3.40.50.1100">
    <property type="match status" value="2"/>
</dbReference>
<dbReference type="RefSeq" id="WP_184818263.1">
    <property type="nucleotide sequence ID" value="NZ_JACHMM010000001.1"/>
</dbReference>
<dbReference type="EMBL" id="JACHMM010000001">
    <property type="protein sequence ID" value="MBB5785486.1"/>
    <property type="molecule type" value="Genomic_DNA"/>
</dbReference>
<dbReference type="PANTHER" id="PTHR43780:SF2">
    <property type="entry name" value="1-AMINOCYCLOPROPANE-1-CARBOXYLATE DEAMINASE-RELATED"/>
    <property type="match status" value="1"/>
</dbReference>
<dbReference type="GO" id="GO:0019148">
    <property type="term" value="F:D-cysteine desulfhydrase activity"/>
    <property type="evidence" value="ECO:0007669"/>
    <property type="project" value="TreeGrafter"/>
</dbReference>
<evidence type="ECO:0000313" key="7">
    <source>
        <dbReference type="EMBL" id="MBB5785486.1"/>
    </source>
</evidence>
<dbReference type="PIRSF" id="PIRSF006278">
    <property type="entry name" value="ACCD_DCysDesulf"/>
    <property type="match status" value="1"/>
</dbReference>
<dbReference type="PANTHER" id="PTHR43780">
    <property type="entry name" value="1-AMINOCYCLOPROPANE-1-CARBOXYLATE DEAMINASE-RELATED"/>
    <property type="match status" value="1"/>
</dbReference>
<reference evidence="7 8" key="1">
    <citation type="submission" date="2020-08" db="EMBL/GenBank/DDBJ databases">
        <title>Sequencing the genomes of 1000 actinobacteria strains.</title>
        <authorList>
            <person name="Klenk H.-P."/>
        </authorList>
    </citation>
    <scope>NUCLEOTIDE SEQUENCE [LARGE SCALE GENOMIC DNA]</scope>
    <source>
        <strain evidence="7 8">DSM 102122</strain>
    </source>
</reference>
<comment type="caution">
    <text evidence="7">The sequence shown here is derived from an EMBL/GenBank/DDBJ whole genome shotgun (WGS) entry which is preliminary data.</text>
</comment>
<evidence type="ECO:0000256" key="1">
    <source>
        <dbReference type="ARBA" id="ARBA00001933"/>
    </source>
</evidence>
<evidence type="ECO:0000256" key="5">
    <source>
        <dbReference type="PIRSR" id="PIRSR006278-2"/>
    </source>
</evidence>
<evidence type="ECO:0000259" key="6">
    <source>
        <dbReference type="Pfam" id="PF00291"/>
    </source>
</evidence>
<evidence type="ECO:0000313" key="8">
    <source>
        <dbReference type="Proteomes" id="UP000542813"/>
    </source>
</evidence>
<proteinExistence type="inferred from homology"/>
<sequence>MITTADLTAALDRLPRVPLAVTPTPLQELPGLAAALGLPSILVKRDDLTGLAFGGNKVRMLEYFTGAAVEQGCDVFVGGGGAAQSNHARLCAAAARKAGLDPVIVLRTGASDPGPSGNRLITELVGADIRWFDGDPFMTDRFAASAFMDELAEELRAAGRKPYVLHSSVHPLGLLAYLACAAELAGQLAARGVERAAVVATSEGSVTAGLQLAATLLGLDWQVTGVTCRPWVGDDATTVPERLATLARDAAAMVGLSSPLRPGDFAIIDEGPPGYGIASEAAWDAIALCARADALLLDPVYTAKGMAGLLRLIRDGSIAADRTPVFVHTGGLPALFAQPEAVLDAVRRRSGTVSAR</sequence>
<feature type="active site" description="Nucleophile" evidence="4">
    <location>
        <position position="85"/>
    </location>
</feature>
<dbReference type="Pfam" id="PF00291">
    <property type="entry name" value="PALP"/>
    <property type="match status" value="1"/>
</dbReference>
<name>A0A7W9LIW8_9ACTN</name>
<comment type="cofactor">
    <cofactor evidence="1">
        <name>pyridoxal 5'-phosphate</name>
        <dbReference type="ChEBI" id="CHEBI:597326"/>
    </cofactor>
</comment>
<comment type="similarity">
    <text evidence="2">Belongs to the ACC deaminase/D-cysteine desulfhydrase family.</text>
</comment>
<dbReference type="Proteomes" id="UP000542813">
    <property type="component" value="Unassembled WGS sequence"/>
</dbReference>
<evidence type="ECO:0000256" key="3">
    <source>
        <dbReference type="ARBA" id="ARBA00022898"/>
    </source>
</evidence>
<dbReference type="InterPro" id="IPR001926">
    <property type="entry name" value="TrpB-like_PALP"/>
</dbReference>
<evidence type="ECO:0000256" key="2">
    <source>
        <dbReference type="ARBA" id="ARBA00008639"/>
    </source>
</evidence>
<evidence type="ECO:0000256" key="4">
    <source>
        <dbReference type="PIRSR" id="PIRSR006278-1"/>
    </source>
</evidence>
<protein>
    <submittedName>
        <fullName evidence="7">1-aminocyclopropane-1-carboxylate deaminase/D-cysteine desulfhydrase-like pyridoxal-dependent ACC family enzyme</fullName>
    </submittedName>
</protein>
<dbReference type="InterPro" id="IPR036052">
    <property type="entry name" value="TrpB-like_PALP_sf"/>
</dbReference>
<organism evidence="7 8">
    <name type="scientific">Jiangella mangrovi</name>
    <dbReference type="NCBI Taxonomy" id="1524084"/>
    <lineage>
        <taxon>Bacteria</taxon>
        <taxon>Bacillati</taxon>
        <taxon>Actinomycetota</taxon>
        <taxon>Actinomycetes</taxon>
        <taxon>Jiangellales</taxon>
        <taxon>Jiangellaceae</taxon>
        <taxon>Jiangella</taxon>
    </lineage>
</organism>
<accession>A0A7W9LIW8</accession>
<feature type="modified residue" description="N6-(pyridoxal phosphate)lysine" evidence="5">
    <location>
        <position position="57"/>
    </location>
</feature>
<dbReference type="SUPFAM" id="SSF53686">
    <property type="entry name" value="Tryptophan synthase beta subunit-like PLP-dependent enzymes"/>
    <property type="match status" value="1"/>
</dbReference>
<keyword evidence="3 5" id="KW-0663">Pyridoxal phosphate</keyword>